<dbReference type="Proteomes" id="UP000432350">
    <property type="component" value="Unassembled WGS sequence"/>
</dbReference>
<protein>
    <submittedName>
        <fullName evidence="2">Protein of uncharacterized function (DUF1573)</fullName>
    </submittedName>
</protein>
<dbReference type="EMBL" id="CABWMV010000028">
    <property type="protein sequence ID" value="VXD07892.1"/>
    <property type="molecule type" value="Genomic_DNA"/>
</dbReference>
<evidence type="ECO:0000313" key="3">
    <source>
        <dbReference type="EMBL" id="VXD07892.1"/>
    </source>
</evidence>
<dbReference type="InterPro" id="IPR013783">
    <property type="entry name" value="Ig-like_fold"/>
</dbReference>
<dbReference type="PANTHER" id="PTHR37833:SF1">
    <property type="entry name" value="SIGNAL PEPTIDE PROTEIN"/>
    <property type="match status" value="1"/>
</dbReference>
<dbReference type="GeneID" id="97179940"/>
<dbReference type="Pfam" id="PF07610">
    <property type="entry name" value="DUF1573"/>
    <property type="match status" value="1"/>
</dbReference>
<accession>A0A654DTW4</accession>
<organism evidence="2 4">
    <name type="scientific">Sphingobacterium multivorum</name>
    <dbReference type="NCBI Taxonomy" id="28454"/>
    <lineage>
        <taxon>Bacteria</taxon>
        <taxon>Pseudomonadati</taxon>
        <taxon>Bacteroidota</taxon>
        <taxon>Sphingobacteriia</taxon>
        <taxon>Sphingobacteriales</taxon>
        <taxon>Sphingobacteriaceae</taxon>
        <taxon>Sphingobacterium</taxon>
    </lineage>
</organism>
<dbReference type="Gene3D" id="2.60.40.10">
    <property type="entry name" value="Immunoglobulins"/>
    <property type="match status" value="1"/>
</dbReference>
<dbReference type="InterPro" id="IPR011467">
    <property type="entry name" value="DUF1573"/>
</dbReference>
<feature type="signal peptide" evidence="1">
    <location>
        <begin position="1"/>
        <end position="23"/>
    </location>
</feature>
<keyword evidence="1" id="KW-0732">Signal</keyword>
<name>A0A2X2JGU4_SPHMU</name>
<dbReference type="PROSITE" id="PS51257">
    <property type="entry name" value="PROKAR_LIPOPROTEIN"/>
    <property type="match status" value="1"/>
</dbReference>
<dbReference type="RefSeq" id="WP_070565544.1">
    <property type="nucleotide sequence ID" value="NZ_CP068086.1"/>
</dbReference>
<dbReference type="AlphaFoldDB" id="A0A2X2JGU4"/>
<feature type="chain" id="PRO_5036326694" evidence="1">
    <location>
        <begin position="24"/>
        <end position="153"/>
    </location>
</feature>
<dbReference type="EMBL" id="UAUU01000011">
    <property type="protein sequence ID" value="SPZ93148.1"/>
    <property type="molecule type" value="Genomic_DNA"/>
</dbReference>
<dbReference type="PANTHER" id="PTHR37833">
    <property type="entry name" value="LIPOPROTEIN-RELATED"/>
    <property type="match status" value="1"/>
</dbReference>
<dbReference type="Proteomes" id="UP000251241">
    <property type="component" value="Unassembled WGS sequence"/>
</dbReference>
<reference evidence="3 5" key="2">
    <citation type="submission" date="2019-10" db="EMBL/GenBank/DDBJ databases">
        <authorList>
            <person name="Karimi E."/>
        </authorList>
    </citation>
    <scope>NUCLEOTIDE SEQUENCE [LARGE SCALE GENOMIC DNA]</scope>
    <source>
        <strain evidence="3">Sphingobacterium sp. 8BC</strain>
    </source>
</reference>
<evidence type="ECO:0000256" key="1">
    <source>
        <dbReference type="SAM" id="SignalP"/>
    </source>
</evidence>
<reference evidence="2 4" key="1">
    <citation type="submission" date="2018-06" db="EMBL/GenBank/DDBJ databases">
        <authorList>
            <consortium name="Pathogen Informatics"/>
            <person name="Doyle S."/>
        </authorList>
    </citation>
    <scope>NUCLEOTIDE SEQUENCE [LARGE SCALE GENOMIC DNA]</scope>
    <source>
        <strain evidence="2 4">NCTC11343</strain>
    </source>
</reference>
<accession>A0A2X2JGU4</accession>
<proteinExistence type="predicted"/>
<sequence length="153" mass="15982">MKNFGKYSVLALSAVLLFSCGNAQKGKDEGSKTATETAAADSLSKAAAQLGKVEFEESAFDFGQVKEGAQVKHTFVLKNSGDAPVIISKVTASCGCTQPEFSKSPILPGGKSEIHVTFNSEGQVGKQQKIITIQSNASNGLTTVQLKGEVLAK</sequence>
<evidence type="ECO:0000313" key="5">
    <source>
        <dbReference type="Proteomes" id="UP000432350"/>
    </source>
</evidence>
<evidence type="ECO:0000313" key="4">
    <source>
        <dbReference type="Proteomes" id="UP000251241"/>
    </source>
</evidence>
<evidence type="ECO:0000313" key="2">
    <source>
        <dbReference type="EMBL" id="SPZ93148.1"/>
    </source>
</evidence>
<gene>
    <name evidence="2" type="ORF">NCTC11343_05085</name>
    <name evidence="3" type="ORF">SPHINGO8BC_90141</name>
</gene>